<reference evidence="1" key="1">
    <citation type="journal article" date="2021" name="Proc. Natl. Acad. Sci. U.S.A.">
        <title>A Catalog of Tens of Thousands of Viruses from Human Metagenomes Reveals Hidden Associations with Chronic Diseases.</title>
        <authorList>
            <person name="Tisza M.J."/>
            <person name="Buck C.B."/>
        </authorList>
    </citation>
    <scope>NUCLEOTIDE SEQUENCE</scope>
    <source>
        <strain evidence="1">CttxG5</strain>
    </source>
</reference>
<organism evidence="1">
    <name type="scientific">Siphoviridae sp. cttxG5</name>
    <dbReference type="NCBI Taxonomy" id="2826498"/>
    <lineage>
        <taxon>Viruses</taxon>
        <taxon>Duplodnaviria</taxon>
        <taxon>Heunggongvirae</taxon>
        <taxon>Uroviricota</taxon>
        <taxon>Caudoviricetes</taxon>
    </lineage>
</organism>
<evidence type="ECO:0000313" key="1">
    <source>
        <dbReference type="EMBL" id="DAD80187.1"/>
    </source>
</evidence>
<sequence length="52" mass="6129">MNRVENIILVRECGLHHLSIDNRDIWLADDEIKALECILKDYNADTNNFKRS</sequence>
<accession>A0A8S5ME23</accession>
<proteinExistence type="predicted"/>
<name>A0A8S5ME23_9CAUD</name>
<dbReference type="EMBL" id="BK014881">
    <property type="protein sequence ID" value="DAD80187.1"/>
    <property type="molecule type" value="Genomic_DNA"/>
</dbReference>
<protein>
    <submittedName>
        <fullName evidence="1">Uncharacterized protein</fullName>
    </submittedName>
</protein>